<dbReference type="AlphaFoldDB" id="A0A5B8VBB8"/>
<accession>A0A5B8VBB8</accession>
<dbReference type="Proteomes" id="UP000321533">
    <property type="component" value="Chromosome"/>
</dbReference>
<keyword evidence="2" id="KW-1185">Reference proteome</keyword>
<gene>
    <name evidence="1" type="ORF">FRZ67_13650</name>
</gene>
<evidence type="ECO:0000313" key="2">
    <source>
        <dbReference type="Proteomes" id="UP000321533"/>
    </source>
</evidence>
<evidence type="ECO:0000313" key="1">
    <source>
        <dbReference type="EMBL" id="QEC68293.1"/>
    </source>
</evidence>
<dbReference type="Pfam" id="PF09844">
    <property type="entry name" value="DUF2071"/>
    <property type="match status" value="1"/>
</dbReference>
<protein>
    <submittedName>
        <fullName evidence="1">DUF2071 domain-containing protein</fullName>
    </submittedName>
</protein>
<dbReference type="KEGG" id="pgin:FRZ67_13650"/>
<dbReference type="PANTHER" id="PTHR39186:SF1">
    <property type="entry name" value="DUF2071 DOMAIN-CONTAINING PROTEIN"/>
    <property type="match status" value="1"/>
</dbReference>
<name>A0A5B8VBB8_9BACT</name>
<organism evidence="1 2">
    <name type="scientific">Panacibacter ginsenosidivorans</name>
    <dbReference type="NCBI Taxonomy" id="1813871"/>
    <lineage>
        <taxon>Bacteria</taxon>
        <taxon>Pseudomonadati</taxon>
        <taxon>Bacteroidota</taxon>
        <taxon>Chitinophagia</taxon>
        <taxon>Chitinophagales</taxon>
        <taxon>Chitinophagaceae</taxon>
        <taxon>Panacibacter</taxon>
    </lineage>
</organism>
<proteinExistence type="predicted"/>
<dbReference type="PANTHER" id="PTHR39186">
    <property type="entry name" value="DUF2071 FAMILY PROTEIN"/>
    <property type="match status" value="1"/>
</dbReference>
<reference evidence="1 2" key="1">
    <citation type="journal article" date="2016" name="Int. J. Syst. Evol. Microbiol.">
        <title>Panacibacter ginsenosidivorans gen. nov., sp. nov., with ginsenoside converting activity isolated from soil of a ginseng field.</title>
        <authorList>
            <person name="Siddiqi M.Z."/>
            <person name="Muhammad Shafi S."/>
            <person name="Choi K.D."/>
            <person name="Im W.T."/>
        </authorList>
    </citation>
    <scope>NUCLEOTIDE SEQUENCE [LARGE SCALE GENOMIC DNA]</scope>
    <source>
        <strain evidence="1 2">Gsoil1550</strain>
    </source>
</reference>
<sequence length="252" mass="29411">MNRGIFLSAKWEYLAMFNYEVDAAVLEEHLPPYTEVDYFNGIALVSVVGFLFNNTSVMGVKWPGFVNFEEVNLRYYIKHFNGNQWKRGVGFVSEIVPSAIVAGLANRLYNEHYSTAKMKHSIDVKDDQLHVEYKWKRKNEEWNTMQVKAADRLYDIEPGSEEEFIFEHYSGYNKLNRNTTIEYTVAHPRWQVYPVKEFILSCNIEKLYGKAFIPFITDRQPHSVFLAKGSEVSVGKPLRITHSTVKKHYSFI</sequence>
<dbReference type="OrthoDB" id="1421826at2"/>
<dbReference type="RefSeq" id="WP_147190152.1">
    <property type="nucleotide sequence ID" value="NZ_CP042435.1"/>
</dbReference>
<dbReference type="EMBL" id="CP042435">
    <property type="protein sequence ID" value="QEC68293.1"/>
    <property type="molecule type" value="Genomic_DNA"/>
</dbReference>
<dbReference type="InterPro" id="IPR018644">
    <property type="entry name" value="DUF2071"/>
</dbReference>